<evidence type="ECO:0000313" key="12">
    <source>
        <dbReference type="EMBL" id="KAA8499079.1"/>
    </source>
</evidence>
<dbReference type="PANTHER" id="PTHR10625:SF44">
    <property type="entry name" value="HISTONE DEACETYLASE 19"/>
    <property type="match status" value="1"/>
</dbReference>
<dbReference type="InterPro" id="IPR003084">
    <property type="entry name" value="HDAC_I/II"/>
</dbReference>
<keyword evidence="7" id="KW-0804">Transcription</keyword>
<feature type="region of interest" description="Disordered" evidence="10">
    <location>
        <begin position="482"/>
        <end position="528"/>
    </location>
</feature>
<dbReference type="PRINTS" id="PR01270">
    <property type="entry name" value="HDASUPER"/>
</dbReference>
<dbReference type="InterPro" id="IPR000286">
    <property type="entry name" value="HDACs"/>
</dbReference>
<keyword evidence="6" id="KW-0805">Transcription regulation</keyword>
<comment type="caution">
    <text evidence="12">The sequence shown here is derived from an EMBL/GenBank/DDBJ whole genome shotgun (WGS) entry which is preliminary data.</text>
</comment>
<evidence type="ECO:0000259" key="11">
    <source>
        <dbReference type="Pfam" id="PF00850"/>
    </source>
</evidence>
<dbReference type="EC" id="3.5.1.98" evidence="2"/>
<proteinExistence type="inferred from homology"/>
<feature type="compositionally biased region" description="Basic and acidic residues" evidence="10">
    <location>
        <begin position="506"/>
        <end position="528"/>
    </location>
</feature>
<evidence type="ECO:0000256" key="10">
    <source>
        <dbReference type="SAM" id="MobiDB-lite"/>
    </source>
</evidence>
<dbReference type="PANTHER" id="PTHR10625">
    <property type="entry name" value="HISTONE DEACETYLASE HDAC1-RELATED"/>
    <property type="match status" value="1"/>
</dbReference>
<evidence type="ECO:0000256" key="3">
    <source>
        <dbReference type="ARBA" id="ARBA00022491"/>
    </source>
</evidence>
<reference evidence="13" key="1">
    <citation type="journal article" date="2019" name="Nat. Commun.">
        <title>Expansion of phycobilisome linker gene families in mesophilic red algae.</title>
        <authorList>
            <person name="Lee J."/>
            <person name="Kim D."/>
            <person name="Bhattacharya D."/>
            <person name="Yoon H.S."/>
        </authorList>
    </citation>
    <scope>NUCLEOTIDE SEQUENCE [LARGE SCALE GENOMIC DNA]</scope>
    <source>
        <strain evidence="13">CCMP 1328</strain>
    </source>
</reference>
<dbReference type="InterPro" id="IPR037138">
    <property type="entry name" value="His_deacetylse_dom_sf"/>
</dbReference>
<dbReference type="GO" id="GO:0141221">
    <property type="term" value="F:histone deacetylase activity, hydrolytic mechanism"/>
    <property type="evidence" value="ECO:0007669"/>
    <property type="project" value="UniProtKB-EC"/>
</dbReference>
<dbReference type="InterPro" id="IPR023696">
    <property type="entry name" value="Ureohydrolase_dom_sf"/>
</dbReference>
<evidence type="ECO:0000256" key="4">
    <source>
        <dbReference type="ARBA" id="ARBA00022801"/>
    </source>
</evidence>
<dbReference type="InterPro" id="IPR023801">
    <property type="entry name" value="His_deacetylse_dom"/>
</dbReference>
<dbReference type="PRINTS" id="PR01271">
    <property type="entry name" value="HISDACETLASE"/>
</dbReference>
<evidence type="ECO:0000256" key="1">
    <source>
        <dbReference type="ARBA" id="ARBA00004123"/>
    </source>
</evidence>
<dbReference type="GO" id="GO:0005634">
    <property type="term" value="C:nucleus"/>
    <property type="evidence" value="ECO:0007669"/>
    <property type="project" value="UniProtKB-SubCell"/>
</dbReference>
<comment type="subcellular location">
    <subcellularLocation>
        <location evidence="1">Nucleus</location>
    </subcellularLocation>
</comment>
<dbReference type="Proteomes" id="UP000324585">
    <property type="component" value="Unassembled WGS sequence"/>
</dbReference>
<comment type="similarity">
    <text evidence="9">Belongs to the histone deacetylase family. HD Type 1 subfamily.</text>
</comment>
<keyword evidence="5" id="KW-0156">Chromatin regulator</keyword>
<keyword evidence="13" id="KW-1185">Reference proteome</keyword>
<evidence type="ECO:0000313" key="13">
    <source>
        <dbReference type="Proteomes" id="UP000324585"/>
    </source>
</evidence>
<dbReference type="OMA" id="GWLRAFH"/>
<dbReference type="FunFam" id="3.40.800.20:FF:000001">
    <property type="entry name" value="Histone deacetylase"/>
    <property type="match status" value="1"/>
</dbReference>
<evidence type="ECO:0000256" key="7">
    <source>
        <dbReference type="ARBA" id="ARBA00023163"/>
    </source>
</evidence>
<dbReference type="EMBL" id="VRMN01000001">
    <property type="protein sequence ID" value="KAA8499079.1"/>
    <property type="molecule type" value="Genomic_DNA"/>
</dbReference>
<dbReference type="Gene3D" id="3.40.800.20">
    <property type="entry name" value="Histone deacetylase domain"/>
    <property type="match status" value="1"/>
</dbReference>
<evidence type="ECO:0000256" key="9">
    <source>
        <dbReference type="ARBA" id="ARBA00061569"/>
    </source>
</evidence>
<gene>
    <name evidence="12" type="ORF">FVE85_6664</name>
</gene>
<evidence type="ECO:0000256" key="8">
    <source>
        <dbReference type="ARBA" id="ARBA00023242"/>
    </source>
</evidence>
<dbReference type="Pfam" id="PF00850">
    <property type="entry name" value="Hist_deacetyl"/>
    <property type="match status" value="1"/>
</dbReference>
<name>A0A5J4Z4Y8_PORPP</name>
<dbReference type="GO" id="GO:0040029">
    <property type="term" value="P:epigenetic regulation of gene expression"/>
    <property type="evidence" value="ECO:0007669"/>
    <property type="project" value="TreeGrafter"/>
</dbReference>
<keyword evidence="8" id="KW-0539">Nucleus</keyword>
<feature type="domain" description="Histone deacetylase" evidence="11">
    <location>
        <begin position="121"/>
        <end position="413"/>
    </location>
</feature>
<organism evidence="12 13">
    <name type="scientific">Porphyridium purpureum</name>
    <name type="common">Red alga</name>
    <name type="synonym">Porphyridium cruentum</name>
    <dbReference type="NCBI Taxonomy" id="35688"/>
    <lineage>
        <taxon>Eukaryota</taxon>
        <taxon>Rhodophyta</taxon>
        <taxon>Bangiophyceae</taxon>
        <taxon>Porphyridiales</taxon>
        <taxon>Porphyridiaceae</taxon>
        <taxon>Porphyridium</taxon>
    </lineage>
</organism>
<keyword evidence="3" id="KW-0678">Repressor</keyword>
<evidence type="ECO:0000256" key="2">
    <source>
        <dbReference type="ARBA" id="ARBA00012111"/>
    </source>
</evidence>
<accession>A0A5J4Z4Y8</accession>
<keyword evidence="4" id="KW-0378">Hydrolase</keyword>
<dbReference type="SUPFAM" id="SSF52768">
    <property type="entry name" value="Arginase/deacetylase"/>
    <property type="match status" value="1"/>
</dbReference>
<sequence length="528" mass="59963">MIVLLNTDLNLEREALAVDRARGSAWSISFIRDTRLELQLQSFAQHCTSWASRRHTKERSASRIATIARVLLFKCAHTRAERKGKSRRGFKDSNRSLETMQRRVSYFMDNEVGGYYYSQGHPMKPHRIAMTHNLVLAYGLYRQMEVYRPRSAAPEEITDFHSSDYVNFLRRVNPDNAAEFEKELTRFNVGRVGGDCPLFDGLYDFCQKYTGASIDGARKLIAGESDIAINWSGGLHHAKKAEASGFCYVNDIVLAILELLRYFPRVLYIDIDVHHGDGVEEAFYATDRVMTLSFHKFGDNFFPGTGDIWDKGAGSGEYYAVNFPLKDGIDDESYDQTFVPVVSKVIEVFQPSAIVLQCGADSLAQDRLGCFNLTTRGHANCVRFVRSLNIPLLVVGGGGYNIRSVARCWVNETGVCLGTELENRIPYNDYWEYFAPEYNLHVEKTSMENANSREYLEALKVKIFENLRCLNAAPSVQMQEMPPSLYEDKGGDDLLDPDTRPTAQDGDQRQSPDEFYDSDRDQGFENLR</sequence>
<evidence type="ECO:0000256" key="5">
    <source>
        <dbReference type="ARBA" id="ARBA00022853"/>
    </source>
</evidence>
<evidence type="ECO:0000256" key="6">
    <source>
        <dbReference type="ARBA" id="ARBA00023015"/>
    </source>
</evidence>
<protein>
    <recommendedName>
        <fullName evidence="2">histone deacetylase</fullName>
        <ecNumber evidence="2">3.5.1.98</ecNumber>
    </recommendedName>
</protein>
<dbReference type="AlphaFoldDB" id="A0A5J4Z4Y8"/>
<dbReference type="OrthoDB" id="1918432at2759"/>